<keyword evidence="11" id="KW-0560">Oxidoreductase</keyword>
<evidence type="ECO:0000256" key="2">
    <source>
        <dbReference type="ARBA" id="ARBA00004477"/>
    </source>
</evidence>
<organism evidence="20 21">
    <name type="scientific">Microtus ochrogaster</name>
    <name type="common">Prairie vole</name>
    <dbReference type="NCBI Taxonomy" id="79684"/>
    <lineage>
        <taxon>Eukaryota</taxon>
        <taxon>Metazoa</taxon>
        <taxon>Chordata</taxon>
        <taxon>Craniata</taxon>
        <taxon>Vertebrata</taxon>
        <taxon>Euteleostomi</taxon>
        <taxon>Mammalia</taxon>
        <taxon>Eutheria</taxon>
        <taxon>Euarchontoglires</taxon>
        <taxon>Glires</taxon>
        <taxon>Rodentia</taxon>
        <taxon>Myomorpha</taxon>
        <taxon>Muroidea</taxon>
        <taxon>Cricetidae</taxon>
        <taxon>Arvicolinae</taxon>
        <taxon>Microtus</taxon>
    </lineage>
</organism>
<evidence type="ECO:0000256" key="14">
    <source>
        <dbReference type="ARBA" id="ARBA00045549"/>
    </source>
</evidence>
<dbReference type="GeneID" id="101983671"/>
<keyword evidence="20" id="KW-1185">Reference proteome</keyword>
<keyword evidence="13 18" id="KW-0472">Membrane</keyword>
<comment type="catalytic activity">
    <reaction evidence="16">
        <text>5alpha-pregnane-3,20-dione + NADP(+) = progesterone + NADPH + H(+)</text>
        <dbReference type="Rhea" id="RHEA:21952"/>
        <dbReference type="ChEBI" id="CHEBI:15378"/>
        <dbReference type="ChEBI" id="CHEBI:17026"/>
        <dbReference type="ChEBI" id="CHEBI:28952"/>
        <dbReference type="ChEBI" id="CHEBI:57783"/>
        <dbReference type="ChEBI" id="CHEBI:58349"/>
        <dbReference type="EC" id="1.3.1.22"/>
    </reaction>
    <physiologicalReaction direction="right-to-left" evidence="16">
        <dbReference type="Rhea" id="RHEA:21954"/>
    </physiologicalReaction>
</comment>
<feature type="domain" description="3-oxo-5-alpha-steroid 4-dehydrogenase C-terminal" evidence="19">
    <location>
        <begin position="106"/>
        <end position="254"/>
    </location>
</feature>
<gene>
    <name evidence="21" type="primary">Srd5a2</name>
</gene>
<comment type="function">
    <text evidence="14">Converts testosterone (T) into 5-alpha-dihydrotestosterone (DHT) and progesterone or corticosterone into their corresponding 5-alpha-3-oxosteroids. It plays a central role in sexual differentiation and androgen physiology.</text>
</comment>
<keyword evidence="5" id="KW-0221">Differentiation</keyword>
<keyword evidence="7" id="KW-0492">Microsome</keyword>
<feature type="transmembrane region" description="Helical" evidence="18">
    <location>
        <begin position="209"/>
        <end position="230"/>
    </location>
</feature>
<dbReference type="PANTHER" id="PTHR10556">
    <property type="entry name" value="3-OXO-5-ALPHA-STEROID 4-DEHYDROGENASE"/>
    <property type="match status" value="1"/>
</dbReference>
<proteinExistence type="inferred from homology"/>
<evidence type="ECO:0000259" key="19">
    <source>
        <dbReference type="Pfam" id="PF02544"/>
    </source>
</evidence>
<evidence type="ECO:0000256" key="6">
    <source>
        <dbReference type="ARBA" id="ARBA00022824"/>
    </source>
</evidence>
<evidence type="ECO:0000256" key="16">
    <source>
        <dbReference type="ARBA" id="ARBA00048292"/>
    </source>
</evidence>
<comment type="similarity">
    <text evidence="3 18">Belongs to the steroid 5-alpha reductase family.</text>
</comment>
<dbReference type="Gene3D" id="1.20.120.1630">
    <property type="match status" value="1"/>
</dbReference>
<keyword evidence="8" id="KW-0521">NADP</keyword>
<dbReference type="EC" id="1.3.1.22" evidence="18"/>
<keyword evidence="9" id="KW-0726">Sexual differentiation</keyword>
<dbReference type="PIRSF" id="PIRSF015596">
    <property type="entry name" value="5_alpha-SR2"/>
    <property type="match status" value="1"/>
</dbReference>
<evidence type="ECO:0000313" key="21">
    <source>
        <dbReference type="RefSeq" id="XP_005368001.1"/>
    </source>
</evidence>
<dbReference type="PANTHER" id="PTHR10556:SF37">
    <property type="entry name" value="3-OXO-5-ALPHA-STEROID 4-DEHYDROGENASE 2"/>
    <property type="match status" value="1"/>
</dbReference>
<keyword evidence="4 18" id="KW-0812">Transmembrane</keyword>
<dbReference type="RefSeq" id="XP_005368001.1">
    <property type="nucleotide sequence ID" value="XM_005367944.2"/>
</dbReference>
<evidence type="ECO:0000256" key="13">
    <source>
        <dbReference type="ARBA" id="ARBA00023136"/>
    </source>
</evidence>
<dbReference type="InterPro" id="IPR039357">
    <property type="entry name" value="SRD5A/TECR"/>
</dbReference>
<evidence type="ECO:0000256" key="1">
    <source>
        <dbReference type="ARBA" id="ARBA00004154"/>
    </source>
</evidence>
<evidence type="ECO:0000256" key="9">
    <source>
        <dbReference type="ARBA" id="ARBA00022928"/>
    </source>
</evidence>
<comment type="subcellular location">
    <subcellularLocation>
        <location evidence="2">Endoplasmic reticulum membrane</location>
        <topology evidence="2">Multi-pass membrane protein</topology>
    </subcellularLocation>
    <subcellularLocation>
        <location evidence="1">Microsome membrane</location>
        <topology evidence="1">Multi-pass membrane protein</topology>
    </subcellularLocation>
</comment>
<evidence type="ECO:0000256" key="3">
    <source>
        <dbReference type="ARBA" id="ARBA00007742"/>
    </source>
</evidence>
<keyword evidence="12" id="KW-0443">Lipid metabolism</keyword>
<evidence type="ECO:0000256" key="12">
    <source>
        <dbReference type="ARBA" id="ARBA00023098"/>
    </source>
</evidence>
<name>A0ABM0LKI0_MICOH</name>
<dbReference type="Proteomes" id="UP000694915">
    <property type="component" value="Unplaced"/>
</dbReference>
<dbReference type="InterPro" id="IPR016636">
    <property type="entry name" value="3-oxo-5-alpha-steroid_4-DH"/>
</dbReference>
<keyword evidence="6" id="KW-0256">Endoplasmic reticulum</keyword>
<accession>A0ABM0LKI0</accession>
<comment type="catalytic activity">
    <reaction evidence="17">
        <text>17beta-hydroxy-5alpha-androstan-3-one + NADP(+) = testosterone + NADPH + H(+)</text>
        <dbReference type="Rhea" id="RHEA:50820"/>
        <dbReference type="ChEBI" id="CHEBI:15378"/>
        <dbReference type="ChEBI" id="CHEBI:16330"/>
        <dbReference type="ChEBI" id="CHEBI:17347"/>
        <dbReference type="ChEBI" id="CHEBI:57783"/>
        <dbReference type="ChEBI" id="CHEBI:58349"/>
        <dbReference type="EC" id="1.3.1.22"/>
    </reaction>
    <physiologicalReaction direction="right-to-left" evidence="17">
        <dbReference type="Rhea" id="RHEA:50822"/>
    </physiologicalReaction>
</comment>
<feature type="transmembrane region" description="Helical" evidence="18">
    <location>
        <begin position="144"/>
        <end position="162"/>
    </location>
</feature>
<evidence type="ECO:0000256" key="17">
    <source>
        <dbReference type="ARBA" id="ARBA00049397"/>
    </source>
</evidence>
<dbReference type="Pfam" id="PF02544">
    <property type="entry name" value="Steroid_dh"/>
    <property type="match status" value="1"/>
</dbReference>
<evidence type="ECO:0000256" key="7">
    <source>
        <dbReference type="ARBA" id="ARBA00022848"/>
    </source>
</evidence>
<evidence type="ECO:0000256" key="10">
    <source>
        <dbReference type="ARBA" id="ARBA00022989"/>
    </source>
</evidence>
<reference evidence="21" key="1">
    <citation type="submission" date="2025-08" db="UniProtKB">
        <authorList>
            <consortium name="RefSeq"/>
        </authorList>
    </citation>
    <scope>IDENTIFICATION</scope>
</reference>
<evidence type="ECO:0000256" key="15">
    <source>
        <dbReference type="ARBA" id="ARBA00048164"/>
    </source>
</evidence>
<evidence type="ECO:0000256" key="18">
    <source>
        <dbReference type="PIRNR" id="PIRNR015596"/>
    </source>
</evidence>
<evidence type="ECO:0000256" key="11">
    <source>
        <dbReference type="ARBA" id="ARBA00023002"/>
    </source>
</evidence>
<protein>
    <recommendedName>
        <fullName evidence="18">3-oxo-5alpha-steroid 4-dehydrogenase (NADP(+))</fullName>
        <ecNumber evidence="18">1.3.1.22</ecNumber>
    </recommendedName>
</protein>
<dbReference type="PROSITE" id="PS50244">
    <property type="entry name" value="S5A_REDUCTASE"/>
    <property type="match status" value="1"/>
</dbReference>
<evidence type="ECO:0000256" key="4">
    <source>
        <dbReference type="ARBA" id="ARBA00022692"/>
    </source>
</evidence>
<comment type="catalytic activity">
    <reaction evidence="15 18">
        <text>a 3-oxo-5alpha-steroid + NADP(+) = a 3-oxo-Delta(4)-steroid + NADPH + H(+)</text>
        <dbReference type="Rhea" id="RHEA:54384"/>
        <dbReference type="ChEBI" id="CHEBI:13601"/>
        <dbReference type="ChEBI" id="CHEBI:15378"/>
        <dbReference type="ChEBI" id="CHEBI:47909"/>
        <dbReference type="ChEBI" id="CHEBI:57783"/>
        <dbReference type="ChEBI" id="CHEBI:58349"/>
        <dbReference type="EC" id="1.3.1.22"/>
    </reaction>
</comment>
<evidence type="ECO:0000256" key="8">
    <source>
        <dbReference type="ARBA" id="ARBA00022857"/>
    </source>
</evidence>
<sequence>MTIVCHQGPVLAGSATLATLGSLILYSGTPGRYGKHSQSASSGVSLLPARIAWFLQELPSFVVSVGMLAWQPRSLFGQPGNVLLGLFSAHYFHRTFIYSLLTRGRPYPVILFLRAFAFCIGNGFLQAHYLIYCAEYPEEWYTDVRFSLGVFLFVLGMGINIHSDYLLRQLRKPGEIVYKIPQGGLFTYVSGANFLGEIIEWMGYALATWSIPALAFAFFSLCFLGMQAFYHHRFYLKTFEDYPKSRKALIPFIF</sequence>
<feature type="transmembrane region" description="Helical" evidence="18">
    <location>
        <begin position="6"/>
        <end position="26"/>
    </location>
</feature>
<evidence type="ECO:0000313" key="20">
    <source>
        <dbReference type="Proteomes" id="UP000694915"/>
    </source>
</evidence>
<feature type="transmembrane region" description="Helical" evidence="18">
    <location>
        <begin position="113"/>
        <end position="132"/>
    </location>
</feature>
<evidence type="ECO:0000256" key="5">
    <source>
        <dbReference type="ARBA" id="ARBA00022782"/>
    </source>
</evidence>
<keyword evidence="10 18" id="KW-1133">Transmembrane helix</keyword>
<dbReference type="InterPro" id="IPR001104">
    <property type="entry name" value="3-oxo-5_a-steroid_4-DH_C"/>
</dbReference>